<dbReference type="Proteomes" id="UP001337655">
    <property type="component" value="Unassembled WGS sequence"/>
</dbReference>
<dbReference type="EMBL" id="JAVRRT010000002">
    <property type="protein sequence ID" value="KAK5174319.1"/>
    <property type="molecule type" value="Genomic_DNA"/>
</dbReference>
<evidence type="ECO:0000256" key="1">
    <source>
        <dbReference type="SAM" id="MobiDB-lite"/>
    </source>
</evidence>
<feature type="compositionally biased region" description="Basic residues" evidence="1">
    <location>
        <begin position="44"/>
        <end position="57"/>
    </location>
</feature>
<dbReference type="GeneID" id="89922747"/>
<sequence length="282" mass="32169">MAQPRFGGTVTFGGSPLVVPIATQAAAPFAMRESPHEQSDGTSKKRKRYSAIKSMRKGQHEVSSNEANGTEDEECESKKAPIGLLDLPVELWRQIVDEAIEEKEMRILHKLDTKRIAAEVAQPGILRVCRVIREEYLPLYYKRTTFVAESYIHKRQELCQWLTAIGPSNRLYMKNLYVRDSGSQLKRHIWRVLRGEDQEDRTIVAAMEVVLHDKAYAHVTFTWRARSNAEEGLPARWYGREQREQRRLLEVMPMFPEAEAEDGGLVPVGGSRRSGAFALQTM</sequence>
<proteinExistence type="predicted"/>
<feature type="compositionally biased region" description="Basic and acidic residues" evidence="1">
    <location>
        <begin position="33"/>
        <end position="43"/>
    </location>
</feature>
<reference evidence="2 3" key="1">
    <citation type="submission" date="2023-08" db="EMBL/GenBank/DDBJ databases">
        <title>Black Yeasts Isolated from many extreme environments.</title>
        <authorList>
            <person name="Coleine C."/>
            <person name="Stajich J.E."/>
            <person name="Selbmann L."/>
        </authorList>
    </citation>
    <scope>NUCLEOTIDE SEQUENCE [LARGE SCALE GENOMIC DNA]</scope>
    <source>
        <strain evidence="2 3">CCFEE 5935</strain>
    </source>
</reference>
<dbReference type="AlphaFoldDB" id="A0AAV9PPV7"/>
<organism evidence="2 3">
    <name type="scientific">Saxophila tyrrhenica</name>
    <dbReference type="NCBI Taxonomy" id="1690608"/>
    <lineage>
        <taxon>Eukaryota</taxon>
        <taxon>Fungi</taxon>
        <taxon>Dikarya</taxon>
        <taxon>Ascomycota</taxon>
        <taxon>Pezizomycotina</taxon>
        <taxon>Dothideomycetes</taxon>
        <taxon>Dothideomycetidae</taxon>
        <taxon>Mycosphaerellales</taxon>
        <taxon>Extremaceae</taxon>
        <taxon>Saxophila</taxon>
    </lineage>
</organism>
<evidence type="ECO:0000313" key="2">
    <source>
        <dbReference type="EMBL" id="KAK5174319.1"/>
    </source>
</evidence>
<gene>
    <name evidence="2" type="ORF">LTR77_001399</name>
</gene>
<dbReference type="RefSeq" id="XP_064662988.1">
    <property type="nucleotide sequence ID" value="XM_064798661.1"/>
</dbReference>
<protein>
    <submittedName>
        <fullName evidence="2">Uncharacterized protein</fullName>
    </submittedName>
</protein>
<keyword evidence="3" id="KW-1185">Reference proteome</keyword>
<accession>A0AAV9PPV7</accession>
<comment type="caution">
    <text evidence="2">The sequence shown here is derived from an EMBL/GenBank/DDBJ whole genome shotgun (WGS) entry which is preliminary data.</text>
</comment>
<feature type="region of interest" description="Disordered" evidence="1">
    <location>
        <begin position="27"/>
        <end position="75"/>
    </location>
</feature>
<name>A0AAV9PPV7_9PEZI</name>
<evidence type="ECO:0000313" key="3">
    <source>
        <dbReference type="Proteomes" id="UP001337655"/>
    </source>
</evidence>